<evidence type="ECO:0000313" key="2">
    <source>
        <dbReference type="EMBL" id="OGN07855.1"/>
    </source>
</evidence>
<reference evidence="2 3" key="1">
    <citation type="journal article" date="2016" name="Nat. Commun.">
        <title>Thousands of microbial genomes shed light on interconnected biogeochemical processes in an aquifer system.</title>
        <authorList>
            <person name="Anantharaman K."/>
            <person name="Brown C.T."/>
            <person name="Hug L.A."/>
            <person name="Sharon I."/>
            <person name="Castelle C.J."/>
            <person name="Probst A.J."/>
            <person name="Thomas B.C."/>
            <person name="Singh A."/>
            <person name="Wilkins M.J."/>
            <person name="Karaoz U."/>
            <person name="Brodie E.L."/>
            <person name="Williams K.H."/>
            <person name="Hubbard S.S."/>
            <person name="Banfield J.F."/>
        </authorList>
    </citation>
    <scope>NUCLEOTIDE SEQUENCE [LARGE SCALE GENOMIC DNA]</scope>
</reference>
<evidence type="ECO:0000313" key="3">
    <source>
        <dbReference type="Proteomes" id="UP000178023"/>
    </source>
</evidence>
<dbReference type="Proteomes" id="UP000178023">
    <property type="component" value="Unassembled WGS sequence"/>
</dbReference>
<keyword evidence="1" id="KW-1133">Transmembrane helix</keyword>
<keyword evidence="1" id="KW-0812">Transmembrane</keyword>
<sequence length="195" mass="20831">MRPGGKICPPLRQREQTMTKSFDPVQSRQKGFAHLILIVIIAAAATGGYWAWKNYSAGLKESEAAGAPIIKINKPSASSKWRLGNIKNIRYCSQNVSKANRKTAVVNLSLWDSTGTTILGRIMGNIAGQSGIQRCSSGNTPYLWTVGKVYSANGTLSILPIGSYVVKAIMTTGGSSYTGSSEVFNIVDPTAAQSD</sequence>
<evidence type="ECO:0000256" key="1">
    <source>
        <dbReference type="SAM" id="Phobius"/>
    </source>
</evidence>
<dbReference type="EMBL" id="MGJL01000017">
    <property type="protein sequence ID" value="OGN07855.1"/>
    <property type="molecule type" value="Genomic_DNA"/>
</dbReference>
<organism evidence="2 3">
    <name type="scientific">Candidatus Yanofskybacteria bacterium RIFCSPHIGHO2_01_FULL_45_42</name>
    <dbReference type="NCBI Taxonomy" id="1802671"/>
    <lineage>
        <taxon>Bacteria</taxon>
        <taxon>Candidatus Yanofskyibacteriota</taxon>
    </lineage>
</organism>
<gene>
    <name evidence="2" type="ORF">A2750_00175</name>
</gene>
<protein>
    <submittedName>
        <fullName evidence="2">Uncharacterized protein</fullName>
    </submittedName>
</protein>
<proteinExistence type="predicted"/>
<name>A0A1F8F3X9_9BACT</name>
<feature type="transmembrane region" description="Helical" evidence="1">
    <location>
        <begin position="32"/>
        <end position="52"/>
    </location>
</feature>
<dbReference type="AlphaFoldDB" id="A0A1F8F3X9"/>
<keyword evidence="1" id="KW-0472">Membrane</keyword>
<accession>A0A1F8F3X9</accession>
<comment type="caution">
    <text evidence="2">The sequence shown here is derived from an EMBL/GenBank/DDBJ whole genome shotgun (WGS) entry which is preliminary data.</text>
</comment>